<proteinExistence type="predicted"/>
<reference evidence="3 4" key="1">
    <citation type="journal article" date="2014" name="PLoS Genet.">
        <title>Phylogenetically driven sequencing of extremely halophilic archaea reveals strategies for static and dynamic osmo-response.</title>
        <authorList>
            <person name="Becker E.A."/>
            <person name="Seitzer P.M."/>
            <person name="Tritt A."/>
            <person name="Larsen D."/>
            <person name="Krusor M."/>
            <person name="Yao A.I."/>
            <person name="Wu D."/>
            <person name="Madern D."/>
            <person name="Eisen J.A."/>
            <person name="Darling A.E."/>
            <person name="Facciotti M.T."/>
        </authorList>
    </citation>
    <scope>NUCLEOTIDE SEQUENCE [LARGE SCALE GENOMIC DNA]</scope>
    <source>
        <strain evidence="3 4">DSM 19288</strain>
    </source>
</reference>
<dbReference type="AlphaFoldDB" id="M0E101"/>
<feature type="compositionally biased region" description="Basic and acidic residues" evidence="1">
    <location>
        <begin position="130"/>
        <end position="152"/>
    </location>
</feature>
<dbReference type="EMBL" id="AOJK01000063">
    <property type="protein sequence ID" value="ELZ41480.1"/>
    <property type="molecule type" value="Genomic_DNA"/>
</dbReference>
<feature type="domain" description="DUF8112" evidence="2">
    <location>
        <begin position="12"/>
        <end position="118"/>
    </location>
</feature>
<feature type="compositionally biased region" description="Polar residues" evidence="1">
    <location>
        <begin position="181"/>
        <end position="192"/>
    </location>
</feature>
<feature type="region of interest" description="Disordered" evidence="1">
    <location>
        <begin position="119"/>
        <end position="192"/>
    </location>
</feature>
<organism evidence="3 4">
    <name type="scientific">Halorubrum californiense DSM 19288</name>
    <dbReference type="NCBI Taxonomy" id="1227465"/>
    <lineage>
        <taxon>Archaea</taxon>
        <taxon>Methanobacteriati</taxon>
        <taxon>Methanobacteriota</taxon>
        <taxon>Stenosarchaea group</taxon>
        <taxon>Halobacteria</taxon>
        <taxon>Halobacteriales</taxon>
        <taxon>Haloferacaceae</taxon>
        <taxon>Halorubrum</taxon>
    </lineage>
</organism>
<dbReference type="RefSeq" id="WP_008444125.1">
    <property type="nucleotide sequence ID" value="NZ_AOJK01000063.1"/>
</dbReference>
<keyword evidence="4" id="KW-1185">Reference proteome</keyword>
<dbReference type="Proteomes" id="UP000011586">
    <property type="component" value="Unassembled WGS sequence"/>
</dbReference>
<dbReference type="STRING" id="1227465.C463_12392"/>
<dbReference type="PATRIC" id="fig|1227465.4.peg.2398"/>
<dbReference type="InterPro" id="IPR058425">
    <property type="entry name" value="DUF8112"/>
</dbReference>
<sequence>MIQSNLRYQEVIGEQLIESINKLQKIALGEGPAECQICGRELREGDELTTYAFRAASNSIFEIGYVMCGDDEHAHPTEFMRGVHELVVTGRIGLCTDAATQSSWLVLLAPEPIVASRPRTSDAYTIGENTTRETDTSEKRPTPLFEGIHERGSTQLEGTTEHTADYSQRDGTHQAEHNEQVHQQATNQRGAE</sequence>
<dbReference type="OrthoDB" id="318372at2157"/>
<evidence type="ECO:0000313" key="3">
    <source>
        <dbReference type="EMBL" id="ELZ41480.1"/>
    </source>
</evidence>
<evidence type="ECO:0000313" key="4">
    <source>
        <dbReference type="Proteomes" id="UP000011586"/>
    </source>
</evidence>
<comment type="caution">
    <text evidence="3">The sequence shown here is derived from an EMBL/GenBank/DDBJ whole genome shotgun (WGS) entry which is preliminary data.</text>
</comment>
<evidence type="ECO:0000259" key="2">
    <source>
        <dbReference type="Pfam" id="PF26417"/>
    </source>
</evidence>
<dbReference type="Pfam" id="PF26417">
    <property type="entry name" value="DUF8112"/>
    <property type="match status" value="1"/>
</dbReference>
<accession>M0E101</accession>
<protein>
    <recommendedName>
        <fullName evidence="2">DUF8112 domain-containing protein</fullName>
    </recommendedName>
</protein>
<name>M0E101_9EURY</name>
<feature type="compositionally biased region" description="Basic and acidic residues" evidence="1">
    <location>
        <begin position="159"/>
        <end position="180"/>
    </location>
</feature>
<gene>
    <name evidence="3" type="ORF">C463_12392</name>
</gene>
<evidence type="ECO:0000256" key="1">
    <source>
        <dbReference type="SAM" id="MobiDB-lite"/>
    </source>
</evidence>